<feature type="compositionally biased region" description="Low complexity" evidence="1">
    <location>
        <begin position="273"/>
        <end position="288"/>
    </location>
</feature>
<dbReference type="AlphaFoldDB" id="A0A0D1XLQ2"/>
<sequence length="402" mass="44750">MLAARADQENAVHARQTAAAAKPLNQGVQGFSAKTPGNRAPKTPFKVALNDENRVEVFGKSALGTNGKNLGGKQQLGKADKNLFQTPAPRDRPALGFKTTNAKANAFQTPAPKNFGPSPEKTQRRTVGRSRIQIHKEVKEAGQEIDWSNEEIQYIPPRPNPLPDKASDDEWDKVDFSILKTGNFETARWIEFYAQKGAQEEAKEEQLRERERLQMNKNDEEFYRKTLEDLREPDSDEDLPQTKSFALKQDSRSLNTITSRAAASALSQPTRTAPSYAAPTAATKAKASLGTVNHHQKTTPATLRSHARASSYSTLGYAKGRSISDSLKQERLKPDPRRGGEPLKPKRKDPLRELEELIRAREYEEAGINTDDVDDAELGGVSLLNIDDDEEDFQMKMPDVQM</sequence>
<name>A0A0D1XLQ2_9PEZI</name>
<dbReference type="VEuPathDB" id="FungiDB:PV09_05559"/>
<dbReference type="InParanoid" id="A0A0D1XLQ2"/>
<feature type="region of interest" description="Disordered" evidence="1">
    <location>
        <begin position="323"/>
        <end position="352"/>
    </location>
</feature>
<reference evidence="2 3" key="1">
    <citation type="submission" date="2015-01" db="EMBL/GenBank/DDBJ databases">
        <title>The Genome Sequence of Ochroconis gallopava CBS43764.</title>
        <authorList>
            <consortium name="The Broad Institute Genomics Platform"/>
            <person name="Cuomo C."/>
            <person name="de Hoog S."/>
            <person name="Gorbushina A."/>
            <person name="Stielow B."/>
            <person name="Teixiera M."/>
            <person name="Abouelleil A."/>
            <person name="Chapman S.B."/>
            <person name="Priest M."/>
            <person name="Young S.K."/>
            <person name="Wortman J."/>
            <person name="Nusbaum C."/>
            <person name="Birren B."/>
        </authorList>
    </citation>
    <scope>NUCLEOTIDE SEQUENCE [LARGE SCALE GENOMIC DNA]</scope>
    <source>
        <strain evidence="2 3">CBS 43764</strain>
    </source>
</reference>
<dbReference type="Proteomes" id="UP000053259">
    <property type="component" value="Unassembled WGS sequence"/>
</dbReference>
<dbReference type="GeneID" id="27313532"/>
<feature type="compositionally biased region" description="Basic and acidic residues" evidence="1">
    <location>
        <begin position="1"/>
        <end position="12"/>
    </location>
</feature>
<gene>
    <name evidence="2" type="ORF">PV09_05559</name>
</gene>
<feature type="region of interest" description="Disordered" evidence="1">
    <location>
        <begin position="228"/>
        <end position="310"/>
    </location>
</feature>
<accession>A0A0D1XLQ2</accession>
<dbReference type="HOGENOM" id="CLU_042952_1_0_1"/>
<evidence type="ECO:0000313" key="2">
    <source>
        <dbReference type="EMBL" id="KIW03351.1"/>
    </source>
</evidence>
<dbReference type="OrthoDB" id="5327145at2759"/>
<feature type="compositionally biased region" description="Basic and acidic residues" evidence="1">
    <location>
        <begin position="327"/>
        <end position="352"/>
    </location>
</feature>
<evidence type="ECO:0000256" key="1">
    <source>
        <dbReference type="SAM" id="MobiDB-lite"/>
    </source>
</evidence>
<evidence type="ECO:0000313" key="3">
    <source>
        <dbReference type="Proteomes" id="UP000053259"/>
    </source>
</evidence>
<dbReference type="EMBL" id="KN847545">
    <property type="protein sequence ID" value="KIW03351.1"/>
    <property type="molecule type" value="Genomic_DNA"/>
</dbReference>
<proteinExistence type="predicted"/>
<feature type="compositionally biased region" description="Polar residues" evidence="1">
    <location>
        <begin position="252"/>
        <end position="272"/>
    </location>
</feature>
<keyword evidence="3" id="KW-1185">Reference proteome</keyword>
<feature type="compositionally biased region" description="Polar residues" evidence="1">
    <location>
        <begin position="290"/>
        <end position="310"/>
    </location>
</feature>
<dbReference type="RefSeq" id="XP_016213220.1">
    <property type="nucleotide sequence ID" value="XM_016359081.1"/>
</dbReference>
<feature type="region of interest" description="Disordered" evidence="1">
    <location>
        <begin position="107"/>
        <end position="130"/>
    </location>
</feature>
<feature type="region of interest" description="Disordered" evidence="1">
    <location>
        <begin position="1"/>
        <end position="44"/>
    </location>
</feature>
<organism evidence="2 3">
    <name type="scientific">Verruconis gallopava</name>
    <dbReference type="NCBI Taxonomy" id="253628"/>
    <lineage>
        <taxon>Eukaryota</taxon>
        <taxon>Fungi</taxon>
        <taxon>Dikarya</taxon>
        <taxon>Ascomycota</taxon>
        <taxon>Pezizomycotina</taxon>
        <taxon>Dothideomycetes</taxon>
        <taxon>Pleosporomycetidae</taxon>
        <taxon>Venturiales</taxon>
        <taxon>Sympoventuriaceae</taxon>
        <taxon>Verruconis</taxon>
    </lineage>
</organism>
<protein>
    <submittedName>
        <fullName evidence="2">Uncharacterized protein</fullName>
    </submittedName>
</protein>